<evidence type="ECO:0000313" key="2">
    <source>
        <dbReference type="EMBL" id="HIU91665.1"/>
    </source>
</evidence>
<organism evidence="2 3">
    <name type="scientific">Candidatus Limenecus avicola</name>
    <dbReference type="NCBI Taxonomy" id="2840847"/>
    <lineage>
        <taxon>Bacteria</taxon>
        <taxon>Bacillati</taxon>
        <taxon>Bacillota</taxon>
        <taxon>Clostridia</taxon>
        <taxon>Eubacteriales</taxon>
        <taxon>Clostridiaceae</taxon>
        <taxon>Clostridiaceae incertae sedis</taxon>
        <taxon>Candidatus Limenecus</taxon>
    </lineage>
</organism>
<sequence>MGNLIQSIPVYKPVQQPVQVQKNPVTNAVNPAPFDKGPFADAPKYTYQPARPLSPGTTAPKGARPLAASGTLVKENIFQSAGSTVSSYVDYFKYFYNAAFKGEGNDYKVGKINDLAIRAGSLGIAGVLATSKMFPFAKGMEFVGLGTWFAAMALWPRVLGAPIQMKTGVNINQRYIDSAQKRKMVYEDNQYRPMDLFRHVDLNGRPLKPEEYYKKYDHDFVYLEKMGDKLGIPRDIKNRNEATLNKMYQVGTQGRTLLMLTAGVVTPVVSSIVADSLQKPLKTFLEKQRYDKAVNELHTLDTNVESLLKSNTTNIDKVMEKLGITIDSDMDSKLKQVVKDDKHYSTQEFDKLSRFLSDEFNGTGFNEAIKDALKANATMGEPHIGVTENLKGELTVLSKNIVQDFLKDIPAEKKSALPQELLNFNGISREKVAEVITNTLGDVRSELNTQGITALKNNFIVAVRQELNSINFANPKVKASFLRNMDNVLDAKTDAFVQTKRRYIIPKSEILKIIKIAQTNKKLSAKLEAFQRTSIKNISESMTANNWGNVPPKYLKAIGFTKGELAVIATQDSAAASAVIAKRLEQVVAEPQKYEKVLEELTKLASSAVTKEEKAVLEMLGTTNKPGTLFKVKELMMKISQKELRISQEKEIGSMDAVLARHYNARIADVRRKYRNTIDSFAKPIKTLEVYKHIKNSVKDILAPNEDAYYKMIGEDINSRKNQFYPFHNMSYKDAMETVEKYLKNALVEKNDIAVWTTKFEHALPGHARGMKDSLTLVRRMSIAMYGDLIPDTVSKMKNPEFAAKVNVNNSVMRARYIRLENELAEAFSFESKNYNHKFRGYKYSSKWNYMTDKNFFGEIIDKFIGGDQSQYKKLCALLEERLTDLSEEDFKDCKTILNNIKDNKHTQPGYNLEGAKACLFQKLDFKSSNKSLCEMAGKDITDMFMQGAQDIRARNQWTKLVYGLLIGAGAVSALTIALIGKKNHFNKDIYEPLDVQQGAGN</sequence>
<keyword evidence="1" id="KW-1133">Transmembrane helix</keyword>
<protein>
    <submittedName>
        <fullName evidence="2">Uncharacterized protein</fullName>
    </submittedName>
</protein>
<dbReference type="Proteomes" id="UP000886748">
    <property type="component" value="Unassembled WGS sequence"/>
</dbReference>
<accession>A0A9D1MYA7</accession>
<dbReference type="AlphaFoldDB" id="A0A9D1MYA7"/>
<proteinExistence type="predicted"/>
<dbReference type="EMBL" id="DVOD01000008">
    <property type="protein sequence ID" value="HIU91665.1"/>
    <property type="molecule type" value="Genomic_DNA"/>
</dbReference>
<feature type="transmembrane region" description="Helical" evidence="1">
    <location>
        <begin position="961"/>
        <end position="981"/>
    </location>
</feature>
<evidence type="ECO:0000256" key="1">
    <source>
        <dbReference type="SAM" id="Phobius"/>
    </source>
</evidence>
<keyword evidence="1" id="KW-0472">Membrane</keyword>
<name>A0A9D1MYA7_9CLOT</name>
<keyword evidence="1" id="KW-0812">Transmembrane</keyword>
<reference evidence="2" key="2">
    <citation type="journal article" date="2021" name="PeerJ">
        <title>Extensive microbial diversity within the chicken gut microbiome revealed by metagenomics and culture.</title>
        <authorList>
            <person name="Gilroy R."/>
            <person name="Ravi A."/>
            <person name="Getino M."/>
            <person name="Pursley I."/>
            <person name="Horton D.L."/>
            <person name="Alikhan N.F."/>
            <person name="Baker D."/>
            <person name="Gharbi K."/>
            <person name="Hall N."/>
            <person name="Watson M."/>
            <person name="Adriaenssens E.M."/>
            <person name="Foster-Nyarko E."/>
            <person name="Jarju S."/>
            <person name="Secka A."/>
            <person name="Antonio M."/>
            <person name="Oren A."/>
            <person name="Chaudhuri R.R."/>
            <person name="La Ragione R."/>
            <person name="Hildebrand F."/>
            <person name="Pallen M.J."/>
        </authorList>
    </citation>
    <scope>NUCLEOTIDE SEQUENCE</scope>
    <source>
        <strain evidence="2">CHK154-7741</strain>
    </source>
</reference>
<evidence type="ECO:0000313" key="3">
    <source>
        <dbReference type="Proteomes" id="UP000886748"/>
    </source>
</evidence>
<reference evidence="2" key="1">
    <citation type="submission" date="2020-10" db="EMBL/GenBank/DDBJ databases">
        <authorList>
            <person name="Gilroy R."/>
        </authorList>
    </citation>
    <scope>NUCLEOTIDE SEQUENCE</scope>
    <source>
        <strain evidence="2">CHK154-7741</strain>
    </source>
</reference>
<gene>
    <name evidence="2" type="ORF">IAD26_00875</name>
</gene>
<comment type="caution">
    <text evidence="2">The sequence shown here is derived from an EMBL/GenBank/DDBJ whole genome shotgun (WGS) entry which is preliminary data.</text>
</comment>